<evidence type="ECO:0000256" key="3">
    <source>
        <dbReference type="PROSITE-ProRule" id="PRU00169"/>
    </source>
</evidence>
<keyword evidence="2" id="KW-0238">DNA-binding</keyword>
<protein>
    <submittedName>
        <fullName evidence="6">Response regulator transcription factor</fullName>
    </submittedName>
</protein>
<feature type="domain" description="Response regulatory" evidence="5">
    <location>
        <begin position="2"/>
        <end position="118"/>
    </location>
</feature>
<dbReference type="CDD" id="cd06170">
    <property type="entry name" value="LuxR_C_like"/>
    <property type="match status" value="1"/>
</dbReference>
<dbReference type="Pfam" id="PF00196">
    <property type="entry name" value="GerE"/>
    <property type="match status" value="1"/>
</dbReference>
<dbReference type="PRINTS" id="PR00038">
    <property type="entry name" value="HTHLUXR"/>
</dbReference>
<sequence length="207" mass="23140">MKLLIVDDHPLFREGLKQVVNDIDRIESVSEADTGRAALALVQHDRPDMIMLDLAMPGMDGLQLLETLRREGPDICVVVVTSYDDKAYLDRAFELGARGYVLKDSAISDIRICIDTICANGIYISPSLGRDKALTPSTDRNVDLLLEKLTSTERLVLTKVAAFMTSKEIARELGMSYRTVQNHRSNICSKLELRGAHQLMHFASQYT</sequence>
<accession>A0A4R5LN34</accession>
<dbReference type="InterPro" id="IPR011006">
    <property type="entry name" value="CheY-like_superfamily"/>
</dbReference>
<proteinExistence type="predicted"/>
<gene>
    <name evidence="6" type="ORF">E2F43_18585</name>
</gene>
<dbReference type="GO" id="GO:0003677">
    <property type="term" value="F:DNA binding"/>
    <property type="evidence" value="ECO:0007669"/>
    <property type="project" value="UniProtKB-KW"/>
</dbReference>
<dbReference type="GO" id="GO:0006355">
    <property type="term" value="P:regulation of DNA-templated transcription"/>
    <property type="evidence" value="ECO:0007669"/>
    <property type="project" value="InterPro"/>
</dbReference>
<dbReference type="PANTHER" id="PTHR45566:SF2">
    <property type="entry name" value="NARL SUBFAMILY"/>
    <property type="match status" value="1"/>
</dbReference>
<dbReference type="Gene3D" id="3.40.50.2300">
    <property type="match status" value="1"/>
</dbReference>
<dbReference type="PANTHER" id="PTHR45566">
    <property type="entry name" value="HTH-TYPE TRANSCRIPTIONAL REGULATOR YHJB-RELATED"/>
    <property type="match status" value="1"/>
</dbReference>
<dbReference type="PROSITE" id="PS50043">
    <property type="entry name" value="HTH_LUXR_2"/>
    <property type="match status" value="1"/>
</dbReference>
<dbReference type="SMART" id="SM00421">
    <property type="entry name" value="HTH_LUXR"/>
    <property type="match status" value="1"/>
</dbReference>
<dbReference type="AlphaFoldDB" id="A0A4R5LN34"/>
<dbReference type="SUPFAM" id="SSF46894">
    <property type="entry name" value="C-terminal effector domain of the bipartite response regulators"/>
    <property type="match status" value="1"/>
</dbReference>
<feature type="modified residue" description="4-aspartylphosphate" evidence="3">
    <location>
        <position position="53"/>
    </location>
</feature>
<keyword evidence="1 3" id="KW-0597">Phosphoprotein</keyword>
<dbReference type="CDD" id="cd17535">
    <property type="entry name" value="REC_NarL-like"/>
    <property type="match status" value="1"/>
</dbReference>
<dbReference type="RefSeq" id="WP_133215553.1">
    <property type="nucleotide sequence ID" value="NZ_SMSE01000006.1"/>
</dbReference>
<reference evidence="6 7" key="1">
    <citation type="submission" date="2019-03" db="EMBL/GenBank/DDBJ databases">
        <title>Seongchinamella monodicae gen. nov., sp. nov., a novel member of the Gammaproteobacteria isolated from a tidal mudflat of beach.</title>
        <authorList>
            <person name="Yang H.G."/>
            <person name="Kang J.W."/>
            <person name="Lee S.D."/>
        </authorList>
    </citation>
    <scope>NUCLEOTIDE SEQUENCE [LARGE SCALE GENOMIC DNA]</scope>
    <source>
        <strain evidence="6 7">GH4-78</strain>
    </source>
</reference>
<dbReference type="PROSITE" id="PS50110">
    <property type="entry name" value="RESPONSE_REGULATORY"/>
    <property type="match status" value="1"/>
</dbReference>
<evidence type="ECO:0000259" key="5">
    <source>
        <dbReference type="PROSITE" id="PS50110"/>
    </source>
</evidence>
<organism evidence="6 7">
    <name type="scientific">Seongchinamella unica</name>
    <dbReference type="NCBI Taxonomy" id="2547392"/>
    <lineage>
        <taxon>Bacteria</taxon>
        <taxon>Pseudomonadati</taxon>
        <taxon>Pseudomonadota</taxon>
        <taxon>Gammaproteobacteria</taxon>
        <taxon>Cellvibrionales</taxon>
        <taxon>Halieaceae</taxon>
        <taxon>Seongchinamella</taxon>
    </lineage>
</organism>
<dbReference type="InterPro" id="IPR051015">
    <property type="entry name" value="EvgA-like"/>
</dbReference>
<dbReference type="OrthoDB" id="9796655at2"/>
<dbReference type="Pfam" id="PF00072">
    <property type="entry name" value="Response_reg"/>
    <property type="match status" value="1"/>
</dbReference>
<dbReference type="InterPro" id="IPR058245">
    <property type="entry name" value="NreC/VraR/RcsB-like_REC"/>
</dbReference>
<evidence type="ECO:0000313" key="6">
    <source>
        <dbReference type="EMBL" id="TDG11393.1"/>
    </source>
</evidence>
<dbReference type="InterPro" id="IPR001789">
    <property type="entry name" value="Sig_transdc_resp-reg_receiver"/>
</dbReference>
<dbReference type="SMART" id="SM00448">
    <property type="entry name" value="REC"/>
    <property type="match status" value="1"/>
</dbReference>
<dbReference type="SUPFAM" id="SSF52172">
    <property type="entry name" value="CheY-like"/>
    <property type="match status" value="1"/>
</dbReference>
<evidence type="ECO:0000256" key="2">
    <source>
        <dbReference type="ARBA" id="ARBA00023125"/>
    </source>
</evidence>
<evidence type="ECO:0000256" key="1">
    <source>
        <dbReference type="ARBA" id="ARBA00022553"/>
    </source>
</evidence>
<dbReference type="InterPro" id="IPR016032">
    <property type="entry name" value="Sig_transdc_resp-reg_C-effctor"/>
</dbReference>
<keyword evidence="7" id="KW-1185">Reference proteome</keyword>
<name>A0A4R5LN34_9GAMM</name>
<dbReference type="Proteomes" id="UP000295554">
    <property type="component" value="Unassembled WGS sequence"/>
</dbReference>
<evidence type="ECO:0000259" key="4">
    <source>
        <dbReference type="PROSITE" id="PS50043"/>
    </source>
</evidence>
<dbReference type="GO" id="GO:0000160">
    <property type="term" value="P:phosphorelay signal transduction system"/>
    <property type="evidence" value="ECO:0007669"/>
    <property type="project" value="InterPro"/>
</dbReference>
<dbReference type="EMBL" id="SMSE01000006">
    <property type="protein sequence ID" value="TDG11393.1"/>
    <property type="molecule type" value="Genomic_DNA"/>
</dbReference>
<feature type="domain" description="HTH luxR-type" evidence="4">
    <location>
        <begin position="142"/>
        <end position="207"/>
    </location>
</feature>
<comment type="caution">
    <text evidence="6">The sequence shown here is derived from an EMBL/GenBank/DDBJ whole genome shotgun (WGS) entry which is preliminary data.</text>
</comment>
<evidence type="ECO:0000313" key="7">
    <source>
        <dbReference type="Proteomes" id="UP000295554"/>
    </source>
</evidence>
<dbReference type="InterPro" id="IPR000792">
    <property type="entry name" value="Tscrpt_reg_LuxR_C"/>
</dbReference>